<name>A0AA36E7N2_LACSI</name>
<dbReference type="AlphaFoldDB" id="A0AA36E7N2"/>
<evidence type="ECO:0000313" key="3">
    <source>
        <dbReference type="Proteomes" id="UP001177003"/>
    </source>
</evidence>
<proteinExistence type="predicted"/>
<dbReference type="Gene3D" id="1.20.1480.30">
    <property type="entry name" value="Designed four-helix bundle protein"/>
    <property type="match status" value="1"/>
</dbReference>
<sequence length="249" mass="27890">MTTSPLTISIPISSIPLLPKMSSVETCLPQIAIPLSSLVFSDSTIPSTSTVTTPPEVPIIKSVSELNEKLNSIVEHSNALSSIKWENLLTTHMETVEMLTSTNANVLEETTKTAQASKKKITEAKKKVNKLIHEVQEFMTDFRTSSDKSVADVNKVIEGFQTSLQSKKEALSSLRFRIQRDNDCLCTSFSERILRLQNDLDVVNKIMDALAEQDLGCYKKILRMHQSILQSINKKRFWFKGANLKSTKD</sequence>
<protein>
    <submittedName>
        <fullName evidence="2">Uncharacterized protein</fullName>
    </submittedName>
</protein>
<organism evidence="2 3">
    <name type="scientific">Lactuca saligna</name>
    <name type="common">Willowleaf lettuce</name>
    <dbReference type="NCBI Taxonomy" id="75948"/>
    <lineage>
        <taxon>Eukaryota</taxon>
        <taxon>Viridiplantae</taxon>
        <taxon>Streptophyta</taxon>
        <taxon>Embryophyta</taxon>
        <taxon>Tracheophyta</taxon>
        <taxon>Spermatophyta</taxon>
        <taxon>Magnoliopsida</taxon>
        <taxon>eudicotyledons</taxon>
        <taxon>Gunneridae</taxon>
        <taxon>Pentapetalae</taxon>
        <taxon>asterids</taxon>
        <taxon>campanulids</taxon>
        <taxon>Asterales</taxon>
        <taxon>Asteraceae</taxon>
        <taxon>Cichorioideae</taxon>
        <taxon>Cichorieae</taxon>
        <taxon>Lactucinae</taxon>
        <taxon>Lactuca</taxon>
    </lineage>
</organism>
<keyword evidence="1" id="KW-0175">Coiled coil</keyword>
<dbReference type="Proteomes" id="UP001177003">
    <property type="component" value="Chromosome 5"/>
</dbReference>
<reference evidence="2" key="1">
    <citation type="submission" date="2023-04" db="EMBL/GenBank/DDBJ databases">
        <authorList>
            <person name="Vijverberg K."/>
            <person name="Xiong W."/>
            <person name="Schranz E."/>
        </authorList>
    </citation>
    <scope>NUCLEOTIDE SEQUENCE</scope>
</reference>
<gene>
    <name evidence="2" type="ORF">LSALG_LOCUS25583</name>
</gene>
<keyword evidence="3" id="KW-1185">Reference proteome</keyword>
<dbReference type="EMBL" id="OX465081">
    <property type="protein sequence ID" value="CAI9286151.1"/>
    <property type="molecule type" value="Genomic_DNA"/>
</dbReference>
<evidence type="ECO:0000256" key="1">
    <source>
        <dbReference type="SAM" id="Coils"/>
    </source>
</evidence>
<feature type="coiled-coil region" evidence="1">
    <location>
        <begin position="107"/>
        <end position="141"/>
    </location>
</feature>
<accession>A0AA36E7N2</accession>
<evidence type="ECO:0000313" key="2">
    <source>
        <dbReference type="EMBL" id="CAI9286151.1"/>
    </source>
</evidence>